<dbReference type="EMBL" id="HBNS01023853">
    <property type="protein sequence ID" value="CAE4614688.1"/>
    <property type="molecule type" value="Transcribed_RNA"/>
</dbReference>
<sequence length="415" mass="47733">MLKNNTYLSMMTGSRLNRSVLFVLLSFPLFIYYYCQRPSSQSVNGMHSVQDMSKYHYLNSTGSTSNRYSGQLSSSSGCLNRNLAKDNVTLPNVLLIGVQKSGTSSLASWMRRVGICMSEVQPGEPSHYEKEAHYFDYFNTTGKKRKYDFDHSKIYARRFAHCCTGQSKTKSEILAMDATPATVLFPKSVRITFDSVDPTGELAKRAKFMIILREPISRELSFYNHYAYECRKKVQSAHMDTSGHNDTKSIKCSAKLWDSKMRRVKTFSEFMEDNTLINSRFAPEPDPLGRSSWRNMNRGLYADFLREWFELFDREQILVLSQEELVSDEGSFLNRVHSFLGLDSSIGNFHLKQVNAKDDGNKVKEVLCSDQEKLDQIFDPLNEDLYRLLEENSGPPMEQRPFQKFVKRNCTVEDG</sequence>
<evidence type="ECO:0000256" key="1">
    <source>
        <dbReference type="ARBA" id="ARBA00022679"/>
    </source>
</evidence>
<organism evidence="7">
    <name type="scientific">Ditylum brightwellii</name>
    <dbReference type="NCBI Taxonomy" id="49249"/>
    <lineage>
        <taxon>Eukaryota</taxon>
        <taxon>Sar</taxon>
        <taxon>Stramenopiles</taxon>
        <taxon>Ochrophyta</taxon>
        <taxon>Bacillariophyta</taxon>
        <taxon>Mediophyceae</taxon>
        <taxon>Lithodesmiophycidae</taxon>
        <taxon>Lithodesmiales</taxon>
        <taxon>Lithodesmiaceae</taxon>
        <taxon>Ditylum</taxon>
    </lineage>
</organism>
<keyword evidence="5" id="KW-1133">Transmembrane helix</keyword>
<evidence type="ECO:0000313" key="8">
    <source>
        <dbReference type="EMBL" id="CAE4614689.1"/>
    </source>
</evidence>
<dbReference type="SUPFAM" id="SSF52540">
    <property type="entry name" value="P-loop containing nucleoside triphosphate hydrolases"/>
    <property type="match status" value="1"/>
</dbReference>
<dbReference type="GO" id="GO:0008146">
    <property type="term" value="F:sulfotransferase activity"/>
    <property type="evidence" value="ECO:0007669"/>
    <property type="project" value="InterPro"/>
</dbReference>
<dbReference type="AlphaFoldDB" id="A0A6V2GLN8"/>
<reference evidence="7" key="1">
    <citation type="submission" date="2021-01" db="EMBL/GenBank/DDBJ databases">
        <authorList>
            <person name="Corre E."/>
            <person name="Pelletier E."/>
            <person name="Niang G."/>
            <person name="Scheremetjew M."/>
            <person name="Finn R."/>
            <person name="Kale V."/>
            <person name="Holt S."/>
            <person name="Cochrane G."/>
            <person name="Meng A."/>
            <person name="Brown T."/>
            <person name="Cohen L."/>
        </authorList>
    </citation>
    <scope>NUCLEOTIDE SEQUENCE</scope>
    <source>
        <strain evidence="7">GSO104</strain>
    </source>
</reference>
<feature type="transmembrane region" description="Helical" evidence="5">
    <location>
        <begin position="16"/>
        <end position="34"/>
    </location>
</feature>
<feature type="binding site" evidence="4">
    <location>
        <position position="221"/>
    </location>
    <ligand>
        <name>3'-phosphoadenylyl sulfate</name>
        <dbReference type="ChEBI" id="CHEBI:58339"/>
    </ligand>
</feature>
<keyword evidence="1" id="KW-0808">Transferase</keyword>
<keyword evidence="5" id="KW-0472">Membrane</keyword>
<evidence type="ECO:0000256" key="4">
    <source>
        <dbReference type="PIRSR" id="PIRSR637359-2"/>
    </source>
</evidence>
<dbReference type="PANTHER" id="PTHR10605:SF56">
    <property type="entry name" value="BIFUNCTIONAL HEPARAN SULFATE N-DEACETYLASE_N-SULFOTRANSFERASE"/>
    <property type="match status" value="1"/>
</dbReference>
<evidence type="ECO:0000256" key="3">
    <source>
        <dbReference type="PIRSR" id="PIRSR637359-1"/>
    </source>
</evidence>
<dbReference type="Pfam" id="PF00685">
    <property type="entry name" value="Sulfotransfer_1"/>
    <property type="match status" value="1"/>
</dbReference>
<dbReference type="EMBL" id="HBNS01023854">
    <property type="protein sequence ID" value="CAE4614689.1"/>
    <property type="molecule type" value="Transcribed_RNA"/>
</dbReference>
<dbReference type="InterPro" id="IPR027417">
    <property type="entry name" value="P-loop_NTPase"/>
</dbReference>
<evidence type="ECO:0000259" key="6">
    <source>
        <dbReference type="Pfam" id="PF00685"/>
    </source>
</evidence>
<proteinExistence type="predicted"/>
<accession>A0A6V2GLN8</accession>
<gene>
    <name evidence="7" type="ORF">DBRI00130_LOCUS18829</name>
    <name evidence="8" type="ORF">DBRI00130_LOCUS18830</name>
</gene>
<dbReference type="Gene3D" id="3.40.50.300">
    <property type="entry name" value="P-loop containing nucleotide triphosphate hydrolases"/>
    <property type="match status" value="1"/>
</dbReference>
<evidence type="ECO:0000313" key="7">
    <source>
        <dbReference type="EMBL" id="CAE4614688.1"/>
    </source>
</evidence>
<feature type="active site" description="For sulfotransferase activity" evidence="3">
    <location>
        <position position="100"/>
    </location>
</feature>
<protein>
    <recommendedName>
        <fullName evidence="6">Sulfotransferase domain-containing protein</fullName>
    </recommendedName>
</protein>
<feature type="domain" description="Sulfotransferase" evidence="6">
    <location>
        <begin position="91"/>
        <end position="345"/>
    </location>
</feature>
<name>A0A6V2GLN8_9STRA</name>
<evidence type="ECO:0000256" key="5">
    <source>
        <dbReference type="SAM" id="Phobius"/>
    </source>
</evidence>
<dbReference type="PANTHER" id="PTHR10605">
    <property type="entry name" value="HEPARAN SULFATE SULFOTRANSFERASE"/>
    <property type="match status" value="1"/>
</dbReference>
<dbReference type="InterPro" id="IPR037359">
    <property type="entry name" value="NST/OST"/>
</dbReference>
<feature type="binding site" evidence="4">
    <location>
        <position position="213"/>
    </location>
    <ligand>
        <name>3'-phosphoadenylyl sulfate</name>
        <dbReference type="ChEBI" id="CHEBI:58339"/>
    </ligand>
</feature>
<evidence type="ECO:0000256" key="2">
    <source>
        <dbReference type="ARBA" id="ARBA00023180"/>
    </source>
</evidence>
<keyword evidence="5" id="KW-0812">Transmembrane</keyword>
<keyword evidence="2" id="KW-0325">Glycoprotein</keyword>
<dbReference type="InterPro" id="IPR000863">
    <property type="entry name" value="Sulfotransferase_dom"/>
</dbReference>